<dbReference type="InterPro" id="IPR002507">
    <property type="entry name" value="Reovirus_polyG_pol"/>
</dbReference>
<name>A0A6M5XIX7_9REOV</name>
<dbReference type="EMBL" id="MN812705">
    <property type="protein sequence ID" value="QJW82765.1"/>
    <property type="molecule type" value="Genomic_RNA"/>
</dbReference>
<organism evidence="2">
    <name type="scientific">Corvid orthoreovirus</name>
    <dbReference type="NCBI Taxonomy" id="2737667"/>
    <lineage>
        <taxon>Viruses</taxon>
        <taxon>Riboviria</taxon>
        <taxon>Orthornavirae</taxon>
        <taxon>Duplornaviricota</taxon>
        <taxon>Resentoviricetes</taxon>
        <taxon>Reovirales</taxon>
        <taxon>Spinareoviridae</taxon>
        <taxon>Orthoreovirus</taxon>
    </lineage>
</organism>
<protein>
    <submittedName>
        <fullName evidence="2">Sigma NS RNA-binding protein</fullName>
    </submittedName>
</protein>
<dbReference type="GO" id="GO:0003968">
    <property type="term" value="F:RNA-directed RNA polymerase activity"/>
    <property type="evidence" value="ECO:0007669"/>
    <property type="project" value="InterPro"/>
</dbReference>
<keyword evidence="1" id="KW-0694">RNA-binding</keyword>
<proteinExistence type="predicted"/>
<reference evidence="2" key="1">
    <citation type="submission" date="2019-12" db="EMBL/GenBank/DDBJ databases">
        <title>Complete genome of an American crow orthoreovirus associated with necrotizing enterocolitis and splenitis.</title>
        <authorList>
            <person name="Feng K.H."/>
            <person name="Potgieter A.C."/>
            <person name="Allison A.B."/>
        </authorList>
    </citation>
    <scope>NUCLEOTIDE SEQUENCE</scope>
    <source>
        <strain evidence="2">AMCR/USA/WV/71/03</strain>
    </source>
</reference>
<dbReference type="Pfam" id="PF01518">
    <property type="entry name" value="PolyG_pol"/>
    <property type="match status" value="1"/>
</dbReference>
<evidence type="ECO:0000313" key="2">
    <source>
        <dbReference type="EMBL" id="QJW82765.1"/>
    </source>
</evidence>
<dbReference type="GO" id="GO:0003727">
    <property type="term" value="F:single-stranded RNA binding"/>
    <property type="evidence" value="ECO:0007669"/>
    <property type="project" value="InterPro"/>
</dbReference>
<evidence type="ECO:0000256" key="1">
    <source>
        <dbReference type="ARBA" id="ARBA00022884"/>
    </source>
</evidence>
<sequence>MEGSVRVGVSRNTANAAQQQILRNFYLLRCTISADARQATKAVQAYFPFLQRVVKMLSPLASLTAERTLRPTPVRQMMSRETRTLADYANSVHHPSDLPSCMTASGLDAARFLVDNILDGENLDHVLPAGATTYSPAVVANLIARVMAGFVPVSGDDFRVDGQIDLLAAELVAFKFVLPFFLELDGQSVRMCVPHATVEEMLHDRSLLNFIDASFGIESKSDQRMTRDSAEMSSRSLNELPNHDRRGRMPWKFMLVFLAAQLKHELDMLIEQRTELQANSHVTTFGGKLFQQMSVFVPIDKELLQLALSIKEMGFAMNPSQVLAKWRDIRNGGCSVSLDNTRVDVRFGAWTLKRGDDVLLTVQPAKMA</sequence>
<accession>A0A6M5XIX7</accession>